<accession>E6PVX9</accession>
<organism evidence="1">
    <name type="scientific">mine drainage metagenome</name>
    <dbReference type="NCBI Taxonomy" id="410659"/>
    <lineage>
        <taxon>unclassified sequences</taxon>
        <taxon>metagenomes</taxon>
        <taxon>ecological metagenomes</taxon>
    </lineage>
</organism>
<dbReference type="AlphaFoldDB" id="E6PVX9"/>
<reference evidence="1" key="1">
    <citation type="submission" date="2009-10" db="EMBL/GenBank/DDBJ databases">
        <title>Diversity of trophic interactions inside an arsenic-rich microbial ecosystem.</title>
        <authorList>
            <person name="Bertin P.N."/>
            <person name="Heinrich-Salmeron A."/>
            <person name="Pelletier E."/>
            <person name="Goulhen-Chollet F."/>
            <person name="Arsene-Ploetze F."/>
            <person name="Gallien S."/>
            <person name="Calteau A."/>
            <person name="Vallenet D."/>
            <person name="Casiot C."/>
            <person name="Chane-Woon-Ming B."/>
            <person name="Giloteaux L."/>
            <person name="Barakat M."/>
            <person name="Bonnefoy V."/>
            <person name="Bruneel O."/>
            <person name="Chandler M."/>
            <person name="Cleiss J."/>
            <person name="Duran R."/>
            <person name="Elbaz-Poulichet F."/>
            <person name="Fonknechten N."/>
            <person name="Lauga B."/>
            <person name="Mornico D."/>
            <person name="Ortet P."/>
            <person name="Schaeffer C."/>
            <person name="Siguier P."/>
            <person name="Alexander Thil Smith A."/>
            <person name="Van Dorsselaer A."/>
            <person name="Weissenbach J."/>
            <person name="Medigue C."/>
            <person name="Le Paslier D."/>
        </authorList>
    </citation>
    <scope>NUCLEOTIDE SEQUENCE</scope>
</reference>
<dbReference type="EMBL" id="CABM01000065">
    <property type="protein sequence ID" value="CBH99086.1"/>
    <property type="molecule type" value="Genomic_DNA"/>
</dbReference>
<protein>
    <submittedName>
        <fullName evidence="1">Uncharacterized protein</fullName>
    </submittedName>
</protein>
<name>E6PVX9_9ZZZZ</name>
<proteinExistence type="predicted"/>
<gene>
    <name evidence="1" type="ORF">CARN2_0260</name>
</gene>
<sequence length="93" mass="9737">MWQAARPEGATTGWSAHHFVMGGAVRGGRFWGTQPEVSVDGADGVGQDRLLPTASVDQLAATLANWMGVADSEMPLVVPQVGNHTTRNLGPLA</sequence>
<comment type="caution">
    <text evidence="1">The sequence shown here is derived from an EMBL/GenBank/DDBJ whole genome shotgun (WGS) entry which is preliminary data.</text>
</comment>
<evidence type="ECO:0000313" key="1">
    <source>
        <dbReference type="EMBL" id="CBH99086.1"/>
    </source>
</evidence>